<proteinExistence type="predicted"/>
<reference evidence="1 2" key="1">
    <citation type="submission" date="2019-11" db="EMBL/GenBank/DDBJ databases">
        <authorList>
            <person name="Li J."/>
        </authorList>
    </citation>
    <scope>NUCLEOTIDE SEQUENCE [LARGE SCALE GENOMIC DNA]</scope>
    <source>
        <strain evidence="1 2">J4</strain>
    </source>
</reference>
<dbReference type="OrthoDB" id="2354098at2"/>
<dbReference type="Pfam" id="PF14044">
    <property type="entry name" value="NETI"/>
    <property type="match status" value="1"/>
</dbReference>
<organism evidence="1 2">
    <name type="scientific">Salinibacillus xinjiangensis</name>
    <dbReference type="NCBI Taxonomy" id="1229268"/>
    <lineage>
        <taxon>Bacteria</taxon>
        <taxon>Bacillati</taxon>
        <taxon>Bacillota</taxon>
        <taxon>Bacilli</taxon>
        <taxon>Bacillales</taxon>
        <taxon>Bacillaceae</taxon>
        <taxon>Salinibacillus</taxon>
    </lineage>
</organism>
<evidence type="ECO:0000313" key="1">
    <source>
        <dbReference type="EMBL" id="MRG87398.1"/>
    </source>
</evidence>
<accession>A0A6G1X9D2</accession>
<dbReference type="InterPro" id="IPR025930">
    <property type="entry name" value="NETI"/>
</dbReference>
<dbReference type="Proteomes" id="UP000480185">
    <property type="component" value="Unassembled WGS sequence"/>
</dbReference>
<sequence length="65" mass="7595">MTKKSKKKRFKVENGESISDCLDRIAQEGYTPIKRFEKPIFKETDKGMEPVARDIMFEAILQDEV</sequence>
<protein>
    <submittedName>
        <fullName evidence="1">NETI motif-containing protein</fullName>
    </submittedName>
</protein>
<dbReference type="EMBL" id="WJNH01000009">
    <property type="protein sequence ID" value="MRG87398.1"/>
    <property type="molecule type" value="Genomic_DNA"/>
</dbReference>
<dbReference type="RefSeq" id="WP_153729292.1">
    <property type="nucleotide sequence ID" value="NZ_WJNH01000009.1"/>
</dbReference>
<name>A0A6G1X9D2_9BACI</name>
<evidence type="ECO:0000313" key="2">
    <source>
        <dbReference type="Proteomes" id="UP000480185"/>
    </source>
</evidence>
<dbReference type="AlphaFoldDB" id="A0A6G1X9D2"/>
<gene>
    <name evidence="1" type="ORF">GH754_13965</name>
</gene>
<comment type="caution">
    <text evidence="1">The sequence shown here is derived from an EMBL/GenBank/DDBJ whole genome shotgun (WGS) entry which is preliminary data.</text>
</comment>
<keyword evidence="2" id="KW-1185">Reference proteome</keyword>